<evidence type="ECO:0000256" key="1">
    <source>
        <dbReference type="SAM" id="MobiDB-lite"/>
    </source>
</evidence>
<reference evidence="3" key="1">
    <citation type="journal article" date="2011" name="Nat. Biotechnol.">
        <title>The genomic sequence of the Chinese hamster ovary (CHO)-K1 cell line.</title>
        <authorList>
            <person name="Xu X."/>
            <person name="Nagarajan H."/>
            <person name="Lewis N.E."/>
            <person name="Pan S."/>
            <person name="Cai Z."/>
            <person name="Liu X."/>
            <person name="Chen W."/>
            <person name="Xie M."/>
            <person name="Wang W."/>
            <person name="Hammond S."/>
            <person name="Andersen M.R."/>
            <person name="Neff N."/>
            <person name="Passarelli B."/>
            <person name="Koh W."/>
            <person name="Fan H.C."/>
            <person name="Wang J."/>
            <person name="Gui Y."/>
            <person name="Lee K.H."/>
            <person name="Betenbaugh M.J."/>
            <person name="Quake S.R."/>
            <person name="Famili I."/>
            <person name="Palsson B.O."/>
            <person name="Wang J."/>
        </authorList>
    </citation>
    <scope>NUCLEOTIDE SEQUENCE [LARGE SCALE GENOMIC DNA]</scope>
    <source>
        <strain evidence="3">CHO K1 cell line</strain>
    </source>
</reference>
<feature type="region of interest" description="Disordered" evidence="1">
    <location>
        <begin position="68"/>
        <end position="96"/>
    </location>
</feature>
<sequence length="110" mass="12022">MPKVHNLSRELFVFIRGVLEPGKLFPWTPEIYCTTRALGTDTGVRGTPTDGTKCVTFTFSPDSATLLPPSKPRSTGCRHPLCKPGNPSSMEKARPEVDNVHVTINTNQGL</sequence>
<dbReference type="EMBL" id="JH000058">
    <property type="protein sequence ID" value="EGW06262.1"/>
    <property type="molecule type" value="Genomic_DNA"/>
</dbReference>
<name>G3GXB3_CRIGR</name>
<proteinExistence type="predicted"/>
<protein>
    <submittedName>
        <fullName evidence="2">Uncharacterized protein</fullName>
    </submittedName>
</protein>
<dbReference type="InParanoid" id="G3GXB3"/>
<dbReference type="Proteomes" id="UP000001075">
    <property type="component" value="Unassembled WGS sequence"/>
</dbReference>
<evidence type="ECO:0000313" key="3">
    <source>
        <dbReference type="Proteomes" id="UP000001075"/>
    </source>
</evidence>
<gene>
    <name evidence="2" type="ORF">I79_002403</name>
</gene>
<accession>G3GXB3</accession>
<evidence type="ECO:0000313" key="2">
    <source>
        <dbReference type="EMBL" id="EGW06262.1"/>
    </source>
</evidence>
<organism evidence="2 3">
    <name type="scientific">Cricetulus griseus</name>
    <name type="common">Chinese hamster</name>
    <name type="synonym">Cricetulus barabensis griseus</name>
    <dbReference type="NCBI Taxonomy" id="10029"/>
    <lineage>
        <taxon>Eukaryota</taxon>
        <taxon>Metazoa</taxon>
        <taxon>Chordata</taxon>
        <taxon>Craniata</taxon>
        <taxon>Vertebrata</taxon>
        <taxon>Euteleostomi</taxon>
        <taxon>Mammalia</taxon>
        <taxon>Eutheria</taxon>
        <taxon>Euarchontoglires</taxon>
        <taxon>Glires</taxon>
        <taxon>Rodentia</taxon>
        <taxon>Myomorpha</taxon>
        <taxon>Muroidea</taxon>
        <taxon>Cricetidae</taxon>
        <taxon>Cricetinae</taxon>
        <taxon>Cricetulus</taxon>
    </lineage>
</organism>
<dbReference type="AlphaFoldDB" id="G3GXB3"/>